<dbReference type="RefSeq" id="WP_006748196.1">
    <property type="nucleotide sequence ID" value="NZ_CP007029.1"/>
</dbReference>
<keyword evidence="1" id="KW-0812">Transmembrane</keyword>
<dbReference type="KEGG" id="tti:THITH_10580"/>
<evidence type="ECO:0008006" key="4">
    <source>
        <dbReference type="Google" id="ProtNLM"/>
    </source>
</evidence>
<keyword evidence="1" id="KW-0472">Membrane</keyword>
<dbReference type="Proteomes" id="UP000005289">
    <property type="component" value="Chromosome"/>
</dbReference>
<dbReference type="HOGENOM" id="CLU_141028_0_0_6"/>
<evidence type="ECO:0000256" key="1">
    <source>
        <dbReference type="SAM" id="Phobius"/>
    </source>
</evidence>
<sequence>MHRLRTALAGFGAVVVTAAAGSVIQTQFNLAMIQRLGAPIPWPVRLETTLHDLAGFAPTYALLVAAGFLIALPVSGLLARRWPQMRIALHALAGFAAIAAALLVMNALLPATMIGAARFASGIGALAAAGALGGWLFALWTRPHGPR</sequence>
<proteinExistence type="predicted"/>
<feature type="transmembrane region" description="Helical" evidence="1">
    <location>
        <begin position="91"/>
        <end position="113"/>
    </location>
</feature>
<dbReference type="AlphaFoldDB" id="W0DJ32"/>
<evidence type="ECO:0000313" key="3">
    <source>
        <dbReference type="Proteomes" id="UP000005289"/>
    </source>
</evidence>
<organism evidence="2 3">
    <name type="scientific">Thioalkalivibrio paradoxus ARh 1</name>
    <dbReference type="NCBI Taxonomy" id="713585"/>
    <lineage>
        <taxon>Bacteria</taxon>
        <taxon>Pseudomonadati</taxon>
        <taxon>Pseudomonadota</taxon>
        <taxon>Gammaproteobacteria</taxon>
        <taxon>Chromatiales</taxon>
        <taxon>Ectothiorhodospiraceae</taxon>
        <taxon>Thioalkalivibrio</taxon>
    </lineage>
</organism>
<evidence type="ECO:0000313" key="2">
    <source>
        <dbReference type="EMBL" id="AHE98614.1"/>
    </source>
</evidence>
<keyword evidence="1" id="KW-1133">Transmembrane helix</keyword>
<protein>
    <recommendedName>
        <fullName evidence="4">Major facilitator superfamily (MFS) profile domain-containing protein</fullName>
    </recommendedName>
</protein>
<reference evidence="2 3" key="1">
    <citation type="submission" date="2013-12" db="EMBL/GenBank/DDBJ databases">
        <authorList>
            <consortium name="DOE Joint Genome Institute"/>
            <person name="Muyzer G."/>
            <person name="Huntemann M."/>
            <person name="Han J."/>
            <person name="Chen A."/>
            <person name="Kyrpides N."/>
            <person name="Mavromatis K."/>
            <person name="Markowitz V."/>
            <person name="Palaniappan K."/>
            <person name="Ivanova N."/>
            <person name="Schaumberg A."/>
            <person name="Pati A."/>
            <person name="Liolios K."/>
            <person name="Nordberg H.P."/>
            <person name="Cantor M.N."/>
            <person name="Hua S.X."/>
            <person name="Woyke T."/>
        </authorList>
    </citation>
    <scope>NUCLEOTIDE SEQUENCE [LARGE SCALE GENOMIC DNA]</scope>
    <source>
        <strain evidence="2 3">ARh 1</strain>
    </source>
</reference>
<dbReference type="EMBL" id="CP007029">
    <property type="protein sequence ID" value="AHE98614.1"/>
    <property type="molecule type" value="Genomic_DNA"/>
</dbReference>
<gene>
    <name evidence="2" type="ORF">THITH_10580</name>
</gene>
<accession>W0DJ32</accession>
<feature type="transmembrane region" description="Helical" evidence="1">
    <location>
        <begin position="60"/>
        <end position="79"/>
    </location>
</feature>
<feature type="transmembrane region" description="Helical" evidence="1">
    <location>
        <begin position="119"/>
        <end position="140"/>
    </location>
</feature>
<keyword evidence="3" id="KW-1185">Reference proteome</keyword>
<name>W0DJ32_9GAMM</name>